<evidence type="ECO:0000313" key="2">
    <source>
        <dbReference type="Proteomes" id="UP001358586"/>
    </source>
</evidence>
<organism evidence="1 2">
    <name type="scientific">Gossypium arboreum</name>
    <name type="common">Tree cotton</name>
    <name type="synonym">Gossypium nanking</name>
    <dbReference type="NCBI Taxonomy" id="29729"/>
    <lineage>
        <taxon>Eukaryota</taxon>
        <taxon>Viridiplantae</taxon>
        <taxon>Streptophyta</taxon>
        <taxon>Embryophyta</taxon>
        <taxon>Tracheophyta</taxon>
        <taxon>Spermatophyta</taxon>
        <taxon>Magnoliopsida</taxon>
        <taxon>eudicotyledons</taxon>
        <taxon>Gunneridae</taxon>
        <taxon>Pentapetalae</taxon>
        <taxon>rosids</taxon>
        <taxon>malvids</taxon>
        <taxon>Malvales</taxon>
        <taxon>Malvaceae</taxon>
        <taxon>Malvoideae</taxon>
        <taxon>Gossypium</taxon>
    </lineage>
</organism>
<protein>
    <submittedName>
        <fullName evidence="1">Uncharacterized protein</fullName>
    </submittedName>
</protein>
<proteinExistence type="predicted"/>
<reference evidence="1 2" key="1">
    <citation type="submission" date="2023-03" db="EMBL/GenBank/DDBJ databases">
        <title>WGS of Gossypium arboreum.</title>
        <authorList>
            <person name="Yu D."/>
        </authorList>
    </citation>
    <scope>NUCLEOTIDE SEQUENCE [LARGE SCALE GENOMIC DNA]</scope>
    <source>
        <tissue evidence="1">Leaf</tissue>
    </source>
</reference>
<evidence type="ECO:0000313" key="1">
    <source>
        <dbReference type="EMBL" id="KAK5845318.1"/>
    </source>
</evidence>
<accession>A0ABR0R2H3</accession>
<keyword evidence="2" id="KW-1185">Reference proteome</keyword>
<dbReference type="Proteomes" id="UP001358586">
    <property type="component" value="Chromosome 1"/>
</dbReference>
<name>A0ABR0R2H3_GOSAR</name>
<comment type="caution">
    <text evidence="1">The sequence shown here is derived from an EMBL/GenBank/DDBJ whole genome shotgun (WGS) entry which is preliminary data.</text>
</comment>
<sequence length="192" mass="21683">MSFSWWQNGSGKRMIHSASGRLLASSRRMMIGDGRQVSIWDDAWVPRIEEVRFQNLNPNPGLIKVADLIDSYTRKWNVDLIYSTFTKSEAERILCIPLALSSHEDLTIWRGESTGEYSVIWNSRNKFVHEGEMKSGSQIAEFVLNYLNELEGLNMDSNRVAHAIATKGIKMGVSTYLSNRVPPGAEAMAVEE</sequence>
<dbReference type="EMBL" id="JARKNE010000001">
    <property type="protein sequence ID" value="KAK5845318.1"/>
    <property type="molecule type" value="Genomic_DNA"/>
</dbReference>
<gene>
    <name evidence="1" type="ORF">PVK06_001489</name>
</gene>